<evidence type="ECO:0000313" key="3">
    <source>
        <dbReference type="Proteomes" id="UP000288669"/>
    </source>
</evidence>
<accession>A0A430AG83</accession>
<feature type="transmembrane region" description="Helical" evidence="1">
    <location>
        <begin position="122"/>
        <end position="144"/>
    </location>
</feature>
<feature type="transmembrane region" description="Helical" evidence="1">
    <location>
        <begin position="12"/>
        <end position="33"/>
    </location>
</feature>
<comment type="caution">
    <text evidence="2">The sequence shown here is derived from an EMBL/GenBank/DDBJ whole genome shotgun (WGS) entry which is preliminary data.</text>
</comment>
<keyword evidence="1" id="KW-0472">Membrane</keyword>
<feature type="transmembrane region" description="Helical" evidence="1">
    <location>
        <begin position="95"/>
        <end position="113"/>
    </location>
</feature>
<keyword evidence="1" id="KW-0812">Transmembrane</keyword>
<protein>
    <submittedName>
        <fullName evidence="2">Uncharacterized protein</fullName>
    </submittedName>
</protein>
<keyword evidence="1" id="KW-1133">Transmembrane helix</keyword>
<dbReference type="Proteomes" id="UP000288669">
    <property type="component" value="Unassembled WGS sequence"/>
</dbReference>
<feature type="transmembrane region" description="Helical" evidence="1">
    <location>
        <begin position="181"/>
        <end position="201"/>
    </location>
</feature>
<feature type="transmembrane region" description="Helical" evidence="1">
    <location>
        <begin position="156"/>
        <end position="174"/>
    </location>
</feature>
<dbReference type="EMBL" id="NGJZ01000002">
    <property type="protein sequence ID" value="RSU06922.1"/>
    <property type="molecule type" value="Genomic_DNA"/>
</dbReference>
<gene>
    <name evidence="2" type="ORF">CBF30_06585</name>
</gene>
<dbReference type="RefSeq" id="WP_126824027.1">
    <property type="nucleotide sequence ID" value="NZ_JBHLWU010000002.1"/>
</dbReference>
<evidence type="ECO:0000313" key="2">
    <source>
        <dbReference type="EMBL" id="RSU06922.1"/>
    </source>
</evidence>
<reference evidence="2 3" key="1">
    <citation type="submission" date="2017-05" db="EMBL/GenBank/DDBJ databases">
        <title>Vagococcus spp. assemblies.</title>
        <authorList>
            <person name="Gulvik C.A."/>
        </authorList>
    </citation>
    <scope>NUCLEOTIDE SEQUENCE [LARGE SCALE GENOMIC DNA]</scope>
    <source>
        <strain evidence="2 3">DSM 24756</strain>
    </source>
</reference>
<feature type="transmembrane region" description="Helical" evidence="1">
    <location>
        <begin position="207"/>
        <end position="225"/>
    </location>
</feature>
<sequence length="250" mass="29023">MENQKTINVSLPFFLLMAVLQTVTTLIPGVILLDSKKGTTIPIFSFIVYLLLCELFQYFVRLANKNGTSIATPVFIIKLIISCFFIFSISSKTVVPYGVILACYELFQFLCYSRKFNYMHSFLYLITNSFFKGIVFNQLFIIYYPFNFTLDMMKPFIFSFLVILLYTALLQGFYSSLTGYYLFLSTLLLLSTYGFLVYSFLSNQINLIQILLILACNLFFFIQFGKTSNPKKKEFILSLFILSMLCIFYI</sequence>
<keyword evidence="3" id="KW-1185">Reference proteome</keyword>
<dbReference type="AlphaFoldDB" id="A0A430AG83"/>
<name>A0A430AG83_9ENTE</name>
<feature type="transmembrane region" description="Helical" evidence="1">
    <location>
        <begin position="39"/>
        <end position="58"/>
    </location>
</feature>
<proteinExistence type="predicted"/>
<evidence type="ECO:0000256" key="1">
    <source>
        <dbReference type="SAM" id="Phobius"/>
    </source>
</evidence>
<organism evidence="2 3">
    <name type="scientific">Vagococcus entomophilus</name>
    <dbReference type="NCBI Taxonomy" id="1160095"/>
    <lineage>
        <taxon>Bacteria</taxon>
        <taxon>Bacillati</taxon>
        <taxon>Bacillota</taxon>
        <taxon>Bacilli</taxon>
        <taxon>Lactobacillales</taxon>
        <taxon>Enterococcaceae</taxon>
        <taxon>Vagococcus</taxon>
    </lineage>
</organism>
<feature type="transmembrane region" description="Helical" evidence="1">
    <location>
        <begin position="70"/>
        <end position="89"/>
    </location>
</feature>
<dbReference type="OrthoDB" id="2199132at2"/>